<feature type="chain" id="PRO_5021751878" evidence="2">
    <location>
        <begin position="25"/>
        <end position="289"/>
    </location>
</feature>
<organism evidence="3 4">
    <name type="scientific">Paracoccus sulfuroxidans</name>
    <dbReference type="NCBI Taxonomy" id="384678"/>
    <lineage>
        <taxon>Bacteria</taxon>
        <taxon>Pseudomonadati</taxon>
        <taxon>Pseudomonadota</taxon>
        <taxon>Alphaproteobacteria</taxon>
        <taxon>Rhodobacterales</taxon>
        <taxon>Paracoccaceae</taxon>
        <taxon>Paracoccus</taxon>
    </lineage>
</organism>
<feature type="signal peptide" evidence="2">
    <location>
        <begin position="1"/>
        <end position="24"/>
    </location>
</feature>
<evidence type="ECO:0000256" key="1">
    <source>
        <dbReference type="SAM" id="Phobius"/>
    </source>
</evidence>
<proteinExistence type="predicted"/>
<feature type="transmembrane region" description="Helical" evidence="1">
    <location>
        <begin position="217"/>
        <end position="237"/>
    </location>
</feature>
<feature type="transmembrane region" description="Helical" evidence="1">
    <location>
        <begin position="134"/>
        <end position="153"/>
    </location>
</feature>
<protein>
    <submittedName>
        <fullName evidence="3">Uncharacterized protein</fullName>
    </submittedName>
</protein>
<sequence length="289" mass="30399">MLKSGTIALVLFAFAQLASVAGFALVSQSQTTVAVAGLSDSPFSLLDLGVDPLGQIDLMTVLLEPGHWIVWGLLFCAMAGLCVYVARRLQDSLRARRARLADAGRQDGRELAPTAAGPLTARSMARLYDGDQTFAEYAPLLIGLAASAVWPWLMERWPLVAQALALVAVIGVLSAVMRGRRSAGQITQSWSLGFFAGWVWLSGCAALARFLQDQTGASATTCTILAILVCAGGTFAIQLHLGRNTGFSVAVIWGLIAIAAATIFVNAVFATVAVLCIAYIALGLVRATT</sequence>
<comment type="caution">
    <text evidence="3">The sequence shown here is derived from an EMBL/GenBank/DDBJ whole genome shotgun (WGS) entry which is preliminary data.</text>
</comment>
<evidence type="ECO:0000313" key="4">
    <source>
        <dbReference type="Proteomes" id="UP000316225"/>
    </source>
</evidence>
<gene>
    <name evidence="3" type="ORF">IQ24_03294</name>
</gene>
<evidence type="ECO:0000256" key="2">
    <source>
        <dbReference type="SAM" id="SignalP"/>
    </source>
</evidence>
<feature type="transmembrane region" description="Helical" evidence="1">
    <location>
        <begin position="68"/>
        <end position="86"/>
    </location>
</feature>
<reference evidence="3 4" key="1">
    <citation type="journal article" date="2015" name="Stand. Genomic Sci.">
        <title>Genomic Encyclopedia of Bacterial and Archaeal Type Strains, Phase III: the genomes of soil and plant-associated and newly described type strains.</title>
        <authorList>
            <person name="Whitman W.B."/>
            <person name="Woyke T."/>
            <person name="Klenk H.P."/>
            <person name="Zhou Y."/>
            <person name="Lilburn T.G."/>
            <person name="Beck B.J."/>
            <person name="De Vos P."/>
            <person name="Vandamme P."/>
            <person name="Eisen J.A."/>
            <person name="Garrity G."/>
            <person name="Hugenholtz P."/>
            <person name="Kyrpides N.C."/>
        </authorList>
    </citation>
    <scope>NUCLEOTIDE SEQUENCE [LARGE SCALE GENOMIC DNA]</scope>
    <source>
        <strain evidence="3 4">CGMCC 1.5364</strain>
    </source>
</reference>
<dbReference type="Proteomes" id="UP000316225">
    <property type="component" value="Unassembled WGS sequence"/>
</dbReference>
<keyword evidence="2" id="KW-0732">Signal</keyword>
<name>A0A562NFU5_9RHOB</name>
<keyword evidence="1" id="KW-0472">Membrane</keyword>
<keyword evidence="4" id="KW-1185">Reference proteome</keyword>
<feature type="transmembrane region" description="Helical" evidence="1">
    <location>
        <begin position="189"/>
        <end position="211"/>
    </location>
</feature>
<keyword evidence="1" id="KW-0812">Transmembrane</keyword>
<feature type="transmembrane region" description="Helical" evidence="1">
    <location>
        <begin position="249"/>
        <end position="282"/>
    </location>
</feature>
<dbReference type="EMBL" id="VLKU01000011">
    <property type="protein sequence ID" value="TWI31069.1"/>
    <property type="molecule type" value="Genomic_DNA"/>
</dbReference>
<keyword evidence="1" id="KW-1133">Transmembrane helix</keyword>
<evidence type="ECO:0000313" key="3">
    <source>
        <dbReference type="EMBL" id="TWI31069.1"/>
    </source>
</evidence>
<feature type="transmembrane region" description="Helical" evidence="1">
    <location>
        <begin position="159"/>
        <end position="177"/>
    </location>
</feature>
<dbReference type="AlphaFoldDB" id="A0A562NFU5"/>
<accession>A0A562NFU5</accession>